<evidence type="ECO:0000256" key="3">
    <source>
        <dbReference type="HAMAP-Rule" id="MF_00197"/>
    </source>
</evidence>
<sequence>MQAMRLTFTKCHGSGNDFVLLDARGTTLSDSEWGRIARSLCERDGPVGADGLLLLGEGSDGAQFAQKVVNADGSIPETCLNGLRCTARAGFELLGIEAATVQLKTSDAQVARDADLAPGVYTVRTTVGPASTDPQAAGVNLAAPVIDAPVPGLPNGRNFTAVAMPNPHLIAFVDTVDVAELTALGDWCEAGPDLLADRANVSFVALRPDGLFVQTYERGVGLTNACGTAMGAATHVAGLTGRVPFGAWITVHNPGGRVKARAEGPAGGDAVTIAGNATFEWDGEIEIDPATGQTGALTVTRRRDDETAAWAALRG</sequence>
<evidence type="ECO:0000256" key="2">
    <source>
        <dbReference type="ARBA" id="ARBA00023235"/>
    </source>
</evidence>
<comment type="similarity">
    <text evidence="1 3">Belongs to the diaminopimelate epimerase family.</text>
</comment>
<evidence type="ECO:0000256" key="4">
    <source>
        <dbReference type="NCBIfam" id="TIGR00652"/>
    </source>
</evidence>
<dbReference type="EMBL" id="QQYZ01000004">
    <property type="protein sequence ID" value="RSY88053.1"/>
    <property type="molecule type" value="Genomic_DNA"/>
</dbReference>
<protein>
    <recommendedName>
        <fullName evidence="3 4">Diaminopimelate epimerase</fullName>
        <shortName evidence="3">DAP epimerase</shortName>
        <ecNumber evidence="3 4">5.1.1.7</ecNumber>
    </recommendedName>
    <alternativeName>
        <fullName evidence="3">PLP-independent amino acid racemase</fullName>
    </alternativeName>
</protein>
<dbReference type="Proteomes" id="UP000287746">
    <property type="component" value="Unassembled WGS sequence"/>
</dbReference>
<feature type="binding site" evidence="3">
    <location>
        <begin position="227"/>
        <end position="228"/>
    </location>
    <ligand>
        <name>substrate</name>
    </ligand>
</feature>
<feature type="binding site" evidence="3">
    <location>
        <position position="70"/>
    </location>
    <ligand>
        <name>substrate</name>
    </ligand>
</feature>
<organism evidence="5 6">
    <name type="scientific">Sphingomonas koreensis</name>
    <dbReference type="NCBI Taxonomy" id="93064"/>
    <lineage>
        <taxon>Bacteria</taxon>
        <taxon>Pseudomonadati</taxon>
        <taxon>Pseudomonadota</taxon>
        <taxon>Alphaproteobacteria</taxon>
        <taxon>Sphingomonadales</taxon>
        <taxon>Sphingomonadaceae</taxon>
        <taxon>Sphingomonas</taxon>
    </lineage>
</organism>
<dbReference type="PANTHER" id="PTHR31689:SF0">
    <property type="entry name" value="DIAMINOPIMELATE EPIMERASE"/>
    <property type="match status" value="1"/>
</dbReference>
<feature type="binding site" evidence="3">
    <location>
        <position position="166"/>
    </location>
    <ligand>
        <name>substrate</name>
    </ligand>
</feature>
<comment type="catalytic activity">
    <reaction evidence="3">
        <text>(2S,6S)-2,6-diaminopimelate = meso-2,6-diaminopimelate</text>
        <dbReference type="Rhea" id="RHEA:15393"/>
        <dbReference type="ChEBI" id="CHEBI:57609"/>
        <dbReference type="ChEBI" id="CHEBI:57791"/>
        <dbReference type="EC" id="5.1.1.7"/>
    </reaction>
</comment>
<keyword evidence="3" id="KW-0457">Lysine biosynthesis</keyword>
<dbReference type="GO" id="GO:0009089">
    <property type="term" value="P:lysine biosynthetic process via diaminopimelate"/>
    <property type="evidence" value="ECO:0007669"/>
    <property type="project" value="UniProtKB-UniRule"/>
</dbReference>
<dbReference type="PANTHER" id="PTHR31689">
    <property type="entry name" value="DIAMINOPIMELATE EPIMERASE, CHLOROPLASTIC"/>
    <property type="match status" value="1"/>
</dbReference>
<comment type="caution">
    <text evidence="5">The sequence shown here is derived from an EMBL/GenBank/DDBJ whole genome shotgun (WGS) entry which is preliminary data.</text>
</comment>
<accession>A0A430G668</accession>
<evidence type="ECO:0000256" key="1">
    <source>
        <dbReference type="ARBA" id="ARBA00010219"/>
    </source>
</evidence>
<feature type="binding site" evidence="3">
    <location>
        <position position="200"/>
    </location>
    <ligand>
        <name>substrate</name>
    </ligand>
</feature>
<dbReference type="UniPathway" id="UPA00034">
    <property type="reaction ID" value="UER00025"/>
</dbReference>
<keyword evidence="3" id="KW-0028">Amino-acid biosynthesis</keyword>
<comment type="subcellular location">
    <subcellularLocation>
        <location evidence="3">Cytoplasm</location>
    </subcellularLocation>
</comment>
<feature type="site" description="Could be important to modulate the pK values of the two catalytic cysteine residues" evidence="3">
    <location>
        <position position="168"/>
    </location>
</feature>
<feature type="binding site" evidence="3">
    <location>
        <begin position="217"/>
        <end position="218"/>
    </location>
    <ligand>
        <name>substrate</name>
    </ligand>
</feature>
<feature type="site" description="Could be important to modulate the pK values of the two catalytic cysteine residues" evidence="3">
    <location>
        <position position="217"/>
    </location>
</feature>
<feature type="active site" description="Proton donor" evidence="3">
    <location>
        <position position="79"/>
    </location>
</feature>
<dbReference type="HAMAP" id="MF_00197">
    <property type="entry name" value="DAP_epimerase"/>
    <property type="match status" value="1"/>
</dbReference>
<dbReference type="SUPFAM" id="SSF54506">
    <property type="entry name" value="Diaminopimelate epimerase-like"/>
    <property type="match status" value="2"/>
</dbReference>
<evidence type="ECO:0000313" key="6">
    <source>
        <dbReference type="Proteomes" id="UP000287746"/>
    </source>
</evidence>
<keyword evidence="2 3" id="KW-0413">Isomerase</keyword>
<comment type="function">
    <text evidence="3">Catalyzes the stereoinversion of LL-2,6-diaminopimelate (L,L-DAP) to meso-diaminopimelate (meso-DAP), a precursor of L-lysine and an essential component of the bacterial peptidoglycan.</text>
</comment>
<keyword evidence="3" id="KW-0963">Cytoplasm</keyword>
<comment type="pathway">
    <text evidence="3">Amino-acid biosynthesis; L-lysine biosynthesis via DAP pathway; DL-2,6-diaminopimelate from LL-2,6-diaminopimelate: step 1/1.</text>
</comment>
<dbReference type="InterPro" id="IPR001653">
    <property type="entry name" value="DAP_epimerase_DapF"/>
</dbReference>
<gene>
    <name evidence="3 5" type="primary">dapF</name>
    <name evidence="5" type="ORF">DAH66_06235</name>
</gene>
<feature type="active site" description="Proton acceptor" evidence="3">
    <location>
        <position position="226"/>
    </location>
</feature>
<comment type="caution">
    <text evidence="3">Lacks conserved residue(s) required for the propagation of feature annotation.</text>
</comment>
<reference evidence="6" key="1">
    <citation type="submission" date="2018-07" db="EMBL/GenBank/DDBJ databases">
        <title>Genomic and Epidemiologic Investigation of an Indolent Hospital Outbreak.</title>
        <authorList>
            <person name="Johnson R.C."/>
            <person name="Deming C."/>
            <person name="Conlan S."/>
            <person name="Zellmer C.J."/>
            <person name="Michelin A.V."/>
            <person name="Lee-Lin S.-Q."/>
            <person name="Thomas P.J."/>
            <person name="Park M."/>
            <person name="Weingarten R.A."/>
            <person name="Less J."/>
            <person name="Dekker J.P."/>
            <person name="Frank K.M."/>
            <person name="Musser K.A."/>
            <person name="Mcquiston J.R."/>
            <person name="Henderson D.K."/>
            <person name="Lau A.F."/>
            <person name="Palmore T.N."/>
            <person name="Segre J.A."/>
        </authorList>
    </citation>
    <scope>NUCLEOTIDE SEQUENCE [LARGE SCALE GENOMIC DNA]</scope>
    <source>
        <strain evidence="6">SK-CDC1_0717</strain>
    </source>
</reference>
<comment type="subunit">
    <text evidence="3">Homodimer.</text>
</comment>
<dbReference type="Pfam" id="PF01678">
    <property type="entry name" value="DAP_epimerase"/>
    <property type="match status" value="2"/>
</dbReference>
<name>A0A430G668_9SPHN</name>
<dbReference type="NCBIfam" id="TIGR00652">
    <property type="entry name" value="DapF"/>
    <property type="match status" value="1"/>
</dbReference>
<dbReference type="EC" id="5.1.1.7" evidence="3 4"/>
<dbReference type="GO" id="GO:0008837">
    <property type="term" value="F:diaminopimelate epimerase activity"/>
    <property type="evidence" value="ECO:0007669"/>
    <property type="project" value="UniProtKB-UniRule"/>
</dbReference>
<feature type="binding site" evidence="3">
    <location>
        <position position="16"/>
    </location>
    <ligand>
        <name>substrate</name>
    </ligand>
</feature>
<dbReference type="GO" id="GO:0005829">
    <property type="term" value="C:cytosol"/>
    <property type="evidence" value="ECO:0007669"/>
    <property type="project" value="TreeGrafter"/>
</dbReference>
<dbReference type="AlphaFoldDB" id="A0A430G668"/>
<proteinExistence type="inferred from homology"/>
<dbReference type="Gene3D" id="3.10.310.10">
    <property type="entry name" value="Diaminopimelate Epimerase, Chain A, domain 1"/>
    <property type="match status" value="2"/>
</dbReference>
<dbReference type="RefSeq" id="WP_126003934.1">
    <property type="nucleotide sequence ID" value="NZ_QQYZ01000004.1"/>
</dbReference>
<evidence type="ECO:0000313" key="5">
    <source>
        <dbReference type="EMBL" id="RSY88053.1"/>
    </source>
</evidence>